<gene>
    <name evidence="2" type="ORF">MBM_03100</name>
</gene>
<organism evidence="2 3">
    <name type="scientific">Marssonina brunnea f. sp. multigermtubi (strain MB_m1)</name>
    <name type="common">Marssonina leaf spot fungus</name>
    <dbReference type="NCBI Taxonomy" id="1072389"/>
    <lineage>
        <taxon>Eukaryota</taxon>
        <taxon>Fungi</taxon>
        <taxon>Dikarya</taxon>
        <taxon>Ascomycota</taxon>
        <taxon>Pezizomycotina</taxon>
        <taxon>Leotiomycetes</taxon>
        <taxon>Helotiales</taxon>
        <taxon>Drepanopezizaceae</taxon>
        <taxon>Drepanopeziza</taxon>
    </lineage>
</organism>
<evidence type="ECO:0000256" key="1">
    <source>
        <dbReference type="SAM" id="MobiDB-lite"/>
    </source>
</evidence>
<name>K1XDC4_MARBU</name>
<dbReference type="InParanoid" id="K1XDC4"/>
<dbReference type="HOGENOM" id="CLU_1267137_0_0_1"/>
<accession>K1XDC4</accession>
<keyword evidence="3" id="KW-1185">Reference proteome</keyword>
<dbReference type="KEGG" id="mbe:MBM_03100"/>
<dbReference type="Proteomes" id="UP000006753">
    <property type="component" value="Unassembled WGS sequence"/>
</dbReference>
<sequence length="218" mass="24755">MASSKLRERGMVKYQTDKQRVASEASERSNRGLLQPLRKDSGWYPECSPYRALSAFRELYLRVDRASGAAIHGARCRSEEPDDVIDLISDIEDDEKDVFDIENEEEDGSDAESEEEVVKHYADGDIDESDGEEDCGDSGFAGTFMHLLVRKCPGYHPYALSWAAEPESPNPMRALLVIKARNDTPCLVCIQKITATFCNGRSYLRYHEKKLFIEFKKE</sequence>
<feature type="region of interest" description="Disordered" evidence="1">
    <location>
        <begin position="1"/>
        <end position="33"/>
    </location>
</feature>
<reference evidence="2 3" key="1">
    <citation type="journal article" date="2012" name="BMC Genomics">
        <title>Sequencing the genome of Marssonina brunnea reveals fungus-poplar co-evolution.</title>
        <authorList>
            <person name="Zhu S."/>
            <person name="Cao Y.-Z."/>
            <person name="Jiang C."/>
            <person name="Tan B.-Y."/>
            <person name="Wang Z."/>
            <person name="Feng S."/>
            <person name="Zhang L."/>
            <person name="Su X.-H."/>
            <person name="Brejova B."/>
            <person name="Vinar T."/>
            <person name="Xu M."/>
            <person name="Wang M.-X."/>
            <person name="Zhang S.-G."/>
            <person name="Huang M.-R."/>
            <person name="Wu R."/>
            <person name="Zhou Y."/>
        </authorList>
    </citation>
    <scope>NUCLEOTIDE SEQUENCE [LARGE SCALE GENOMIC DNA]</scope>
    <source>
        <strain evidence="2 3">MB_m1</strain>
    </source>
</reference>
<evidence type="ECO:0000313" key="2">
    <source>
        <dbReference type="EMBL" id="EKD18858.1"/>
    </source>
</evidence>
<proteinExistence type="predicted"/>
<protein>
    <submittedName>
        <fullName evidence="2">Uncharacterized protein</fullName>
    </submittedName>
</protein>
<dbReference type="EMBL" id="JH921432">
    <property type="protein sequence ID" value="EKD18858.1"/>
    <property type="molecule type" value="Genomic_DNA"/>
</dbReference>
<evidence type="ECO:0000313" key="3">
    <source>
        <dbReference type="Proteomes" id="UP000006753"/>
    </source>
</evidence>
<dbReference type="AlphaFoldDB" id="K1XDC4"/>
<feature type="compositionally biased region" description="Basic and acidic residues" evidence="1">
    <location>
        <begin position="1"/>
        <end position="30"/>
    </location>
</feature>